<accession>R7Q3B9</accession>
<evidence type="ECO:0008006" key="4">
    <source>
        <dbReference type="Google" id="ProtNLM"/>
    </source>
</evidence>
<dbReference type="RefSeq" id="XP_005712154.1">
    <property type="nucleotide sequence ID" value="XM_005712097.1"/>
</dbReference>
<evidence type="ECO:0000313" key="3">
    <source>
        <dbReference type="Proteomes" id="UP000012073"/>
    </source>
</evidence>
<keyword evidence="3" id="KW-1185">Reference proteome</keyword>
<dbReference type="GO" id="GO:0003677">
    <property type="term" value="F:DNA binding"/>
    <property type="evidence" value="ECO:0007669"/>
    <property type="project" value="InterPro"/>
</dbReference>
<dbReference type="PROSITE" id="PS00322">
    <property type="entry name" value="HISTONE_H3_1"/>
    <property type="match status" value="1"/>
</dbReference>
<protein>
    <recommendedName>
        <fullName evidence="4">Histone H2A/H2B/H3 domain-containing protein</fullName>
    </recommendedName>
</protein>
<sequence>MANARQTGRKSTGGKAPRKQIAVKAARSTKQDGDRRNHFMFQLSERTDIIKVSKSSAAAAPPHDYHI</sequence>
<name>R7Q3B9_CHOCR</name>
<dbReference type="PRINTS" id="PR00622">
    <property type="entry name" value="HISTONEH3"/>
</dbReference>
<dbReference type="InterPro" id="IPR000164">
    <property type="entry name" value="Histone_H3/CENP-A"/>
</dbReference>
<dbReference type="GeneID" id="17319867"/>
<dbReference type="PhylomeDB" id="R7Q3B9"/>
<reference evidence="3" key="1">
    <citation type="journal article" date="2013" name="Proc. Natl. Acad. Sci. U.S.A.">
        <title>Genome structure and metabolic features in the red seaweed Chondrus crispus shed light on evolution of the Archaeplastida.</title>
        <authorList>
            <person name="Collen J."/>
            <person name="Porcel B."/>
            <person name="Carre W."/>
            <person name="Ball S.G."/>
            <person name="Chaparro C."/>
            <person name="Tonon T."/>
            <person name="Barbeyron T."/>
            <person name="Michel G."/>
            <person name="Noel B."/>
            <person name="Valentin K."/>
            <person name="Elias M."/>
            <person name="Artiguenave F."/>
            <person name="Arun A."/>
            <person name="Aury J.M."/>
            <person name="Barbosa-Neto J.F."/>
            <person name="Bothwell J.H."/>
            <person name="Bouget F.Y."/>
            <person name="Brillet L."/>
            <person name="Cabello-Hurtado F."/>
            <person name="Capella-Gutierrez S."/>
            <person name="Charrier B."/>
            <person name="Cladiere L."/>
            <person name="Cock J.M."/>
            <person name="Coelho S.M."/>
            <person name="Colleoni C."/>
            <person name="Czjzek M."/>
            <person name="Da Silva C."/>
            <person name="Delage L."/>
            <person name="Denoeud F."/>
            <person name="Deschamps P."/>
            <person name="Dittami S.M."/>
            <person name="Gabaldon T."/>
            <person name="Gachon C.M."/>
            <person name="Groisillier A."/>
            <person name="Herve C."/>
            <person name="Jabbari K."/>
            <person name="Katinka M."/>
            <person name="Kloareg B."/>
            <person name="Kowalczyk N."/>
            <person name="Labadie K."/>
            <person name="Leblanc C."/>
            <person name="Lopez P.J."/>
            <person name="McLachlan D.H."/>
            <person name="Meslet-Cladiere L."/>
            <person name="Moustafa A."/>
            <person name="Nehr Z."/>
            <person name="Nyvall Collen P."/>
            <person name="Panaud O."/>
            <person name="Partensky F."/>
            <person name="Poulain J."/>
            <person name="Rensing S.A."/>
            <person name="Rousvoal S."/>
            <person name="Samson G."/>
            <person name="Symeonidi A."/>
            <person name="Weissenbach J."/>
            <person name="Zambounis A."/>
            <person name="Wincker P."/>
            <person name="Boyen C."/>
        </authorList>
    </citation>
    <scope>NUCLEOTIDE SEQUENCE [LARGE SCALE GENOMIC DNA]</scope>
    <source>
        <strain evidence="3">cv. Stackhouse</strain>
    </source>
</reference>
<gene>
    <name evidence="2" type="ORF">CHC_T00008188001</name>
</gene>
<dbReference type="Gramene" id="CDF32489">
    <property type="protein sequence ID" value="CDF32489"/>
    <property type="gene ID" value="CHC_T00008188001"/>
</dbReference>
<dbReference type="KEGG" id="ccp:CHC_T00008188001"/>
<dbReference type="AlphaFoldDB" id="R7Q3B9"/>
<organism evidence="2 3">
    <name type="scientific">Chondrus crispus</name>
    <name type="common">Carrageen Irish moss</name>
    <name type="synonym">Polymorpha crispa</name>
    <dbReference type="NCBI Taxonomy" id="2769"/>
    <lineage>
        <taxon>Eukaryota</taxon>
        <taxon>Rhodophyta</taxon>
        <taxon>Florideophyceae</taxon>
        <taxon>Rhodymeniophycidae</taxon>
        <taxon>Gigartinales</taxon>
        <taxon>Gigartinaceae</taxon>
        <taxon>Chondrus</taxon>
    </lineage>
</organism>
<evidence type="ECO:0000313" key="2">
    <source>
        <dbReference type="EMBL" id="CDF32489.1"/>
    </source>
</evidence>
<feature type="region of interest" description="Disordered" evidence="1">
    <location>
        <begin position="1"/>
        <end position="36"/>
    </location>
</feature>
<proteinExistence type="predicted"/>
<dbReference type="Proteomes" id="UP000012073">
    <property type="component" value="Unassembled WGS sequence"/>
</dbReference>
<dbReference type="GO" id="GO:0030527">
    <property type="term" value="F:structural constituent of chromatin"/>
    <property type="evidence" value="ECO:0007669"/>
    <property type="project" value="InterPro"/>
</dbReference>
<dbReference type="GO" id="GO:0000786">
    <property type="term" value="C:nucleosome"/>
    <property type="evidence" value="ECO:0007669"/>
    <property type="project" value="InterPro"/>
</dbReference>
<evidence type="ECO:0000256" key="1">
    <source>
        <dbReference type="SAM" id="MobiDB-lite"/>
    </source>
</evidence>
<dbReference type="EMBL" id="HG001508">
    <property type="protein sequence ID" value="CDF32489.1"/>
    <property type="molecule type" value="Genomic_DNA"/>
</dbReference>
<feature type="compositionally biased region" description="Polar residues" evidence="1">
    <location>
        <begin position="1"/>
        <end position="10"/>
    </location>
</feature>